<evidence type="ECO:0000313" key="9">
    <source>
        <dbReference type="Proteomes" id="UP000038040"/>
    </source>
</evidence>
<dbReference type="EMBL" id="UYYG01001167">
    <property type="protein sequence ID" value="VDN58322.1"/>
    <property type="molecule type" value="Genomic_DNA"/>
</dbReference>
<keyword evidence="4 5" id="KW-0472">Membrane</keyword>
<reference evidence="11" key="1">
    <citation type="submission" date="2017-02" db="UniProtKB">
        <authorList>
            <consortium name="WormBaseParasite"/>
        </authorList>
    </citation>
    <scope>IDENTIFICATION</scope>
</reference>
<evidence type="ECO:0000256" key="6">
    <source>
        <dbReference type="RuleBase" id="RU000488"/>
    </source>
</evidence>
<dbReference type="Gene3D" id="1.50.40.10">
    <property type="entry name" value="Mitochondrial carrier domain"/>
    <property type="match status" value="2"/>
</dbReference>
<feature type="repeat" description="Solcar" evidence="5">
    <location>
        <begin position="22"/>
        <end position="108"/>
    </location>
</feature>
<organism evidence="9 11">
    <name type="scientific">Dracunculus medinensis</name>
    <name type="common">Guinea worm</name>
    <dbReference type="NCBI Taxonomy" id="318479"/>
    <lineage>
        <taxon>Eukaryota</taxon>
        <taxon>Metazoa</taxon>
        <taxon>Ecdysozoa</taxon>
        <taxon>Nematoda</taxon>
        <taxon>Chromadorea</taxon>
        <taxon>Rhabditida</taxon>
        <taxon>Spirurina</taxon>
        <taxon>Dracunculoidea</taxon>
        <taxon>Dracunculidae</taxon>
        <taxon>Dracunculus</taxon>
    </lineage>
</organism>
<dbReference type="AlphaFoldDB" id="A0A0N4UB51"/>
<dbReference type="PROSITE" id="PS50920">
    <property type="entry name" value="SOLCAR"/>
    <property type="match status" value="3"/>
</dbReference>
<name>A0A0N4UB51_DRAME</name>
<dbReference type="Pfam" id="PF00153">
    <property type="entry name" value="Mito_carr"/>
    <property type="match status" value="3"/>
</dbReference>
<dbReference type="Proteomes" id="UP000274756">
    <property type="component" value="Unassembled WGS sequence"/>
</dbReference>
<keyword evidence="3 5" id="KW-0812">Transmembrane</keyword>
<dbReference type="Proteomes" id="UP000038040">
    <property type="component" value="Unplaced"/>
</dbReference>
<dbReference type="InterPro" id="IPR023395">
    <property type="entry name" value="MCP_dom_sf"/>
</dbReference>
<dbReference type="WBParaSite" id="DME_0000441201-mRNA-1">
    <property type="protein sequence ID" value="DME_0000441201-mRNA-1"/>
    <property type="gene ID" value="DME_0000441201"/>
</dbReference>
<feature type="repeat" description="Solcar" evidence="5">
    <location>
        <begin position="259"/>
        <end position="340"/>
    </location>
</feature>
<dbReference type="PANTHER" id="PTHR46314:SF2">
    <property type="entry name" value="SOLUTE CARRIER FAMILY 25 MEMBER 44"/>
    <property type="match status" value="1"/>
</dbReference>
<proteinExistence type="inferred from homology"/>
<dbReference type="GO" id="GO:0015658">
    <property type="term" value="F:branched-chain amino acid transmembrane transporter activity"/>
    <property type="evidence" value="ECO:0007669"/>
    <property type="project" value="InterPro"/>
</dbReference>
<dbReference type="GO" id="GO:0016020">
    <property type="term" value="C:membrane"/>
    <property type="evidence" value="ECO:0007669"/>
    <property type="project" value="UniProtKB-SubCell"/>
</dbReference>
<evidence type="ECO:0000256" key="3">
    <source>
        <dbReference type="ARBA" id="ARBA00022692"/>
    </source>
</evidence>
<evidence type="ECO:0000256" key="4">
    <source>
        <dbReference type="ARBA" id="ARBA00023136"/>
    </source>
</evidence>
<comment type="subcellular location">
    <subcellularLocation>
        <location evidence="1">Membrane</location>
        <topology evidence="1">Multi-pass membrane protein</topology>
    </subcellularLocation>
</comment>
<keyword evidence="10" id="KW-1185">Reference proteome</keyword>
<evidence type="ECO:0000256" key="1">
    <source>
        <dbReference type="ARBA" id="ARBA00004141"/>
    </source>
</evidence>
<sequence length="352" mass="40642">MTSSDIGYDFGEHRLQIIEWEHLDLCKFYPLALASSWSIRCLLYPMSVIKARLQLQRQNTVYRGTFHAFKHILRNEGFTALYRGFWMTLPQLSASFLYSSIYERIRDLFQINTGISSPPIVSAFAGAAASTSAQLIFVPTDIIAQHMMVHNNPENFVGNIRNAAVLNYLKTGCSEERLTLGLRVAKAIYNVDGIKGFYRGFLSSLMLYIPSSVVFWMAYYNFLDFFKIVRKCVIHPAKKKFSKNDKHVTDYDERKDYRNIFVDQALAGSFSGICAAIFTNFLEVFRIRLQVQRTSYMETFRKLRKQEGLKVFTKGLTPRIINNGVYSCLVMLGYETVKKLCVLPEFRDKIVW</sequence>
<dbReference type="InterPro" id="IPR042164">
    <property type="entry name" value="SLC25A44"/>
</dbReference>
<dbReference type="OrthoDB" id="250329at2759"/>
<comment type="similarity">
    <text evidence="2 6">Belongs to the mitochondrial carrier (TC 2.A.29) family.</text>
</comment>
<dbReference type="GO" id="GO:0005739">
    <property type="term" value="C:mitochondrion"/>
    <property type="evidence" value="ECO:0007669"/>
    <property type="project" value="InterPro"/>
</dbReference>
<feature type="repeat" description="Solcar" evidence="5">
    <location>
        <begin position="117"/>
        <end position="225"/>
    </location>
</feature>
<evidence type="ECO:0000313" key="10">
    <source>
        <dbReference type="Proteomes" id="UP000274756"/>
    </source>
</evidence>
<feature type="transmembrane region" description="Helical" evidence="7">
    <location>
        <begin position="196"/>
        <end position="219"/>
    </location>
</feature>
<reference evidence="8 10" key="2">
    <citation type="submission" date="2018-11" db="EMBL/GenBank/DDBJ databases">
        <authorList>
            <consortium name="Pathogen Informatics"/>
        </authorList>
    </citation>
    <scope>NUCLEOTIDE SEQUENCE [LARGE SCALE GENOMIC DNA]</scope>
</reference>
<dbReference type="SUPFAM" id="SSF103506">
    <property type="entry name" value="Mitochondrial carrier"/>
    <property type="match status" value="1"/>
</dbReference>
<dbReference type="PANTHER" id="PTHR46314">
    <property type="entry name" value="SOLUTE CARRIER FAMILY 25 MEMBER 44"/>
    <property type="match status" value="1"/>
</dbReference>
<evidence type="ECO:0000256" key="5">
    <source>
        <dbReference type="PROSITE-ProRule" id="PRU00282"/>
    </source>
</evidence>
<evidence type="ECO:0000256" key="2">
    <source>
        <dbReference type="ARBA" id="ARBA00006375"/>
    </source>
</evidence>
<dbReference type="GO" id="GO:0009083">
    <property type="term" value="P:branched-chain amino acid catabolic process"/>
    <property type="evidence" value="ECO:0007669"/>
    <property type="project" value="InterPro"/>
</dbReference>
<keyword evidence="6" id="KW-0813">Transport</keyword>
<protein>
    <submittedName>
        <fullName evidence="11">Solute carrier family 25 member 44</fullName>
    </submittedName>
</protein>
<keyword evidence="7" id="KW-1133">Transmembrane helix</keyword>
<feature type="transmembrane region" description="Helical" evidence="7">
    <location>
        <begin position="265"/>
        <end position="285"/>
    </location>
</feature>
<gene>
    <name evidence="8" type="ORF">DME_LOCUS8295</name>
</gene>
<accession>A0A0N4UB51</accession>
<dbReference type="STRING" id="318479.A0A0N4UB51"/>
<evidence type="ECO:0000256" key="7">
    <source>
        <dbReference type="SAM" id="Phobius"/>
    </source>
</evidence>
<dbReference type="InterPro" id="IPR018108">
    <property type="entry name" value="MCP_transmembrane"/>
</dbReference>
<evidence type="ECO:0000313" key="11">
    <source>
        <dbReference type="WBParaSite" id="DME_0000441201-mRNA-1"/>
    </source>
</evidence>
<evidence type="ECO:0000313" key="8">
    <source>
        <dbReference type="EMBL" id="VDN58322.1"/>
    </source>
</evidence>